<reference evidence="1" key="3">
    <citation type="submission" date="2023-05" db="EMBL/GenBank/DDBJ databases">
        <authorList>
            <person name="Smith C.H."/>
        </authorList>
    </citation>
    <scope>NUCLEOTIDE SEQUENCE</scope>
    <source>
        <strain evidence="1">CHS0354</strain>
        <tissue evidence="1">Mantle</tissue>
    </source>
</reference>
<reference evidence="1" key="1">
    <citation type="journal article" date="2021" name="Genome Biol. Evol.">
        <title>A High-Quality Reference Genome for a Parasitic Bivalve with Doubly Uniparental Inheritance (Bivalvia: Unionida).</title>
        <authorList>
            <person name="Smith C.H."/>
        </authorList>
    </citation>
    <scope>NUCLEOTIDE SEQUENCE</scope>
    <source>
        <strain evidence="1">CHS0354</strain>
    </source>
</reference>
<evidence type="ECO:0000313" key="2">
    <source>
        <dbReference type="Proteomes" id="UP001195483"/>
    </source>
</evidence>
<organism evidence="1 2">
    <name type="scientific">Potamilus streckersoni</name>
    <dbReference type="NCBI Taxonomy" id="2493646"/>
    <lineage>
        <taxon>Eukaryota</taxon>
        <taxon>Metazoa</taxon>
        <taxon>Spiralia</taxon>
        <taxon>Lophotrochozoa</taxon>
        <taxon>Mollusca</taxon>
        <taxon>Bivalvia</taxon>
        <taxon>Autobranchia</taxon>
        <taxon>Heteroconchia</taxon>
        <taxon>Palaeoheterodonta</taxon>
        <taxon>Unionida</taxon>
        <taxon>Unionoidea</taxon>
        <taxon>Unionidae</taxon>
        <taxon>Ambleminae</taxon>
        <taxon>Lampsilini</taxon>
        <taxon>Potamilus</taxon>
    </lineage>
</organism>
<dbReference type="Proteomes" id="UP001195483">
    <property type="component" value="Unassembled WGS sequence"/>
</dbReference>
<name>A0AAE0TC08_9BIVA</name>
<dbReference type="EMBL" id="JAEAOA010000968">
    <property type="protein sequence ID" value="KAK3607451.1"/>
    <property type="molecule type" value="Genomic_DNA"/>
</dbReference>
<reference evidence="1" key="2">
    <citation type="journal article" date="2021" name="Genome Biol. Evol.">
        <title>Developing a high-quality reference genome for a parasitic bivalve with doubly uniparental inheritance (Bivalvia: Unionida).</title>
        <authorList>
            <person name="Smith C.H."/>
        </authorList>
    </citation>
    <scope>NUCLEOTIDE SEQUENCE</scope>
    <source>
        <strain evidence="1">CHS0354</strain>
        <tissue evidence="1">Mantle</tissue>
    </source>
</reference>
<comment type="caution">
    <text evidence="1">The sequence shown here is derived from an EMBL/GenBank/DDBJ whole genome shotgun (WGS) entry which is preliminary data.</text>
</comment>
<evidence type="ECO:0000313" key="1">
    <source>
        <dbReference type="EMBL" id="KAK3607451.1"/>
    </source>
</evidence>
<gene>
    <name evidence="1" type="ORF">CHS0354_015594</name>
</gene>
<sequence>MEKKSLIARRLICDHVDKFDGVVNVSTSKRLLAFATTARNKYEKYTLNRKLGSI</sequence>
<feature type="non-terminal residue" evidence="1">
    <location>
        <position position="54"/>
    </location>
</feature>
<accession>A0AAE0TC08</accession>
<dbReference type="AlphaFoldDB" id="A0AAE0TC08"/>
<protein>
    <submittedName>
        <fullName evidence="1">Uncharacterized protein</fullName>
    </submittedName>
</protein>
<keyword evidence="2" id="KW-1185">Reference proteome</keyword>
<proteinExistence type="predicted"/>